<proteinExistence type="predicted"/>
<name>A0A8X7NI67_CANPA</name>
<reference evidence="1" key="1">
    <citation type="submission" date="2020-03" db="EMBL/GenBank/DDBJ databases">
        <title>FDA dAtabase for Regulatory Grade micrObial Sequences (FDA-ARGOS): Supporting development and validation of Infectious Disease Dx tests.</title>
        <authorList>
            <person name="Campos J."/>
            <person name="Goldberg B."/>
            <person name="Tallon L."/>
            <person name="Sadzewicz L."/>
            <person name="Vavikolanu K."/>
            <person name="Mehta A."/>
            <person name="Aluvathingal J."/>
            <person name="Nadendla S."/>
            <person name="Nandy P."/>
            <person name="Geyer C."/>
            <person name="Yan Y."/>
            <person name="Sichtig H."/>
        </authorList>
    </citation>
    <scope>NUCLEOTIDE SEQUENCE [LARGE SCALE GENOMIC DNA]</scope>
    <source>
        <strain evidence="1">FDAARGOS_652</strain>
    </source>
</reference>
<dbReference type="AlphaFoldDB" id="A0A8X7NI67"/>
<comment type="caution">
    <text evidence="1">The sequence shown here is derived from an EMBL/GenBank/DDBJ whole genome shotgun (WGS) entry which is preliminary data.</text>
</comment>
<dbReference type="InterPro" id="IPR016024">
    <property type="entry name" value="ARM-type_fold"/>
</dbReference>
<evidence type="ECO:0000313" key="2">
    <source>
        <dbReference type="Proteomes" id="UP000590412"/>
    </source>
</evidence>
<gene>
    <name evidence="1" type="ORF">FOB60_004468</name>
</gene>
<accession>A0A8X7NI67</accession>
<dbReference type="EMBL" id="JABWAB010000007">
    <property type="protein sequence ID" value="KAF6046932.1"/>
    <property type="molecule type" value="Genomic_DNA"/>
</dbReference>
<protein>
    <submittedName>
        <fullName evidence="1">Uncharacterized protein</fullName>
    </submittedName>
</protein>
<sequence length="541" mass="61838">MEGSNDKITELEIEEVKDGSVTVPILERLKIQLRNDDDRESEVVTRNLPAIIDSFNKAIKTNLHENTEASEVLVGIYQVLVNLVARTDKNRDFFTTDSPEIHHFWRLTKSFLDKRDVSLQWLIFTFVGQFIVESLKVGNYMRFLHREGIHNSVYQDLVEGNDDAFDITYELIKANADAFDDSDNSLIEALKTKFAHYFQESDDTEAIEKLVEIVSYSGPDKNAFNEMLRRLSHVKDVPLARKMLVASTLLFTNKPTDVPIDQLTTANPYIFAVCCIVIGNCIENDATRDSTFGIVDADFGIDRLINTFFRKFKISDVIQIQAIHMWTNLMDAKIANEIVKSHLEKVISLNQVVSDNAQYYREIAALYYKFLRKLLMSTTEEVSTVFIRQINQFDGSFPDQTRVKYILLQKLNFDTEEAHDVLSSLMKSIVELVDQHDVLEQIKTISILNQHIASGKLILDSSILDKAYLPYLQGVLQQLHESKMSSASEGDVNSWQTKAFQNNLKFMAATTTKVLELRSNRTPSTDYSELRRICNVILIVG</sequence>
<dbReference type="SUPFAM" id="SSF48371">
    <property type="entry name" value="ARM repeat"/>
    <property type="match status" value="1"/>
</dbReference>
<dbReference type="Proteomes" id="UP000590412">
    <property type="component" value="Unassembled WGS sequence"/>
</dbReference>
<organism evidence="1 2">
    <name type="scientific">Candida parapsilosis</name>
    <name type="common">Yeast</name>
    <dbReference type="NCBI Taxonomy" id="5480"/>
    <lineage>
        <taxon>Eukaryota</taxon>
        <taxon>Fungi</taxon>
        <taxon>Dikarya</taxon>
        <taxon>Ascomycota</taxon>
        <taxon>Saccharomycotina</taxon>
        <taxon>Pichiomycetes</taxon>
        <taxon>Debaryomycetaceae</taxon>
        <taxon>Candida/Lodderomyces clade</taxon>
        <taxon>Candida</taxon>
    </lineage>
</organism>
<evidence type="ECO:0000313" key="1">
    <source>
        <dbReference type="EMBL" id="KAF6046932.1"/>
    </source>
</evidence>
<dbReference type="OrthoDB" id="4095311at2759"/>